<dbReference type="Proteomes" id="UP000186777">
    <property type="component" value="Unassembled WGS sequence"/>
</dbReference>
<dbReference type="PANTHER" id="PTHR35936">
    <property type="entry name" value="MEMBRANE-BOUND LYTIC MUREIN TRANSGLYCOSYLASE F"/>
    <property type="match status" value="1"/>
</dbReference>
<evidence type="ECO:0008006" key="7">
    <source>
        <dbReference type="Google" id="ProtNLM"/>
    </source>
</evidence>
<proteinExistence type="predicted"/>
<dbReference type="SMART" id="SM00062">
    <property type="entry name" value="PBPb"/>
    <property type="match status" value="1"/>
</dbReference>
<dbReference type="Gene3D" id="3.40.190.10">
    <property type="entry name" value="Periplasmic binding protein-like II"/>
    <property type="match status" value="2"/>
</dbReference>
<gene>
    <name evidence="5" type="ORF">BHW43_02545</name>
</gene>
<evidence type="ECO:0000259" key="3">
    <source>
        <dbReference type="SMART" id="SM00062"/>
    </source>
</evidence>
<dbReference type="RefSeq" id="WP_303679391.1">
    <property type="nucleotide sequence ID" value="NZ_DBEZXK010000033.1"/>
</dbReference>
<dbReference type="Pfam" id="PF00497">
    <property type="entry name" value="SBP_bac_3"/>
    <property type="match status" value="1"/>
</dbReference>
<evidence type="ECO:0000256" key="2">
    <source>
        <dbReference type="SAM" id="SignalP"/>
    </source>
</evidence>
<sequence length="278" mass="30222">MKKFTMKSIFAFLATAMLAMMLVGCGGEKKDAAADAGKGDKWVVAINSTFPPFESVKEGTKDYQGVDIDIAHYIAKKMNKKIEFTDMKFASLVPTLQSGRADVIISAISPTSEREKVVSFSKPYYFPMKAILCKKGAGYDAMDKLKGKKAGASMGTTYAKELKAVGGIEVVEMDTTPLVVQDIKNGRLAAGLFDSSQAAVFVKQNPDLELHVLQGTVVKDDTFAIALPKGSKDVEKINEILKEMRTNGELHKILVAHLGEEGTKEYEAAIEKLDIAKL</sequence>
<keyword evidence="1 2" id="KW-0732">Signal</keyword>
<feature type="domain" description="Ionotropic glutamate receptor C-terminal" evidence="4">
    <location>
        <begin position="41"/>
        <end position="260"/>
    </location>
</feature>
<dbReference type="PANTHER" id="PTHR35936:SF17">
    <property type="entry name" value="ARGININE-BINDING EXTRACELLULAR PROTEIN ARTP"/>
    <property type="match status" value="1"/>
</dbReference>
<dbReference type="AlphaFoldDB" id="A0A1Q6R9B5"/>
<evidence type="ECO:0000313" key="6">
    <source>
        <dbReference type="Proteomes" id="UP000186777"/>
    </source>
</evidence>
<dbReference type="SMART" id="SM00079">
    <property type="entry name" value="PBPe"/>
    <property type="match status" value="1"/>
</dbReference>
<dbReference type="CDD" id="cd13530">
    <property type="entry name" value="PBP2_peptides_like"/>
    <property type="match status" value="1"/>
</dbReference>
<comment type="caution">
    <text evidence="5">The sequence shown here is derived from an EMBL/GenBank/DDBJ whole genome shotgun (WGS) entry which is preliminary data.</text>
</comment>
<feature type="chain" id="PRO_5038968771" description="Solute-binding protein family 3/N-terminal domain-containing protein" evidence="2">
    <location>
        <begin position="20"/>
        <end position="278"/>
    </location>
</feature>
<feature type="signal peptide" evidence="2">
    <location>
        <begin position="1"/>
        <end position="19"/>
    </location>
</feature>
<dbReference type="SUPFAM" id="SSF53850">
    <property type="entry name" value="Periplasmic binding protein-like II"/>
    <property type="match status" value="1"/>
</dbReference>
<evidence type="ECO:0000259" key="4">
    <source>
        <dbReference type="SMART" id="SM00079"/>
    </source>
</evidence>
<accession>A0A1Q6R9B5</accession>
<dbReference type="EMBL" id="MNTG01000004">
    <property type="protein sequence ID" value="OLA38968.1"/>
    <property type="molecule type" value="Genomic_DNA"/>
</dbReference>
<feature type="domain" description="Solute-binding protein family 3/N-terminal" evidence="3">
    <location>
        <begin position="41"/>
        <end position="261"/>
    </location>
</feature>
<name>A0A1Q6R9B5_9FIRM</name>
<dbReference type="PROSITE" id="PS51257">
    <property type="entry name" value="PROKAR_LIPOPROTEIN"/>
    <property type="match status" value="1"/>
</dbReference>
<evidence type="ECO:0000313" key="5">
    <source>
        <dbReference type="EMBL" id="OLA38968.1"/>
    </source>
</evidence>
<dbReference type="GO" id="GO:0015276">
    <property type="term" value="F:ligand-gated monoatomic ion channel activity"/>
    <property type="evidence" value="ECO:0007669"/>
    <property type="project" value="InterPro"/>
</dbReference>
<protein>
    <recommendedName>
        <fullName evidence="7">Solute-binding protein family 3/N-terminal domain-containing protein</fullName>
    </recommendedName>
</protein>
<dbReference type="InterPro" id="IPR001638">
    <property type="entry name" value="Solute-binding_3/MltF_N"/>
</dbReference>
<organism evidence="5 6">
    <name type="scientific">Phascolarctobacterium succinatutens</name>
    <dbReference type="NCBI Taxonomy" id="626940"/>
    <lineage>
        <taxon>Bacteria</taxon>
        <taxon>Bacillati</taxon>
        <taxon>Bacillota</taxon>
        <taxon>Negativicutes</taxon>
        <taxon>Acidaminococcales</taxon>
        <taxon>Acidaminococcaceae</taxon>
        <taxon>Phascolarctobacterium</taxon>
    </lineage>
</organism>
<reference evidence="5 6" key="1">
    <citation type="journal article" date="2016" name="Nat. Biotechnol.">
        <title>Measurement of bacterial replication rates in microbial communities.</title>
        <authorList>
            <person name="Brown C.T."/>
            <person name="Olm M.R."/>
            <person name="Thomas B.C."/>
            <person name="Banfield J.F."/>
        </authorList>
    </citation>
    <scope>NUCLEOTIDE SEQUENCE [LARGE SCALE GENOMIC DNA]</scope>
    <source>
        <strain evidence="5">46_33</strain>
    </source>
</reference>
<dbReference type="GO" id="GO:0016020">
    <property type="term" value="C:membrane"/>
    <property type="evidence" value="ECO:0007669"/>
    <property type="project" value="InterPro"/>
</dbReference>
<dbReference type="STRING" id="626940.BHW43_02545"/>
<dbReference type="InterPro" id="IPR001320">
    <property type="entry name" value="Iontro_rcpt_C"/>
</dbReference>
<evidence type="ECO:0000256" key="1">
    <source>
        <dbReference type="ARBA" id="ARBA00022729"/>
    </source>
</evidence>